<gene>
    <name evidence="4" type="ORF">DAY19_13125</name>
</gene>
<feature type="transmembrane region" description="Helical" evidence="2">
    <location>
        <begin position="73"/>
        <end position="90"/>
    </location>
</feature>
<keyword evidence="5" id="KW-1185">Reference proteome</keyword>
<dbReference type="Gene3D" id="2.40.10.220">
    <property type="entry name" value="predicted glycosyltransferase like domains"/>
    <property type="match status" value="1"/>
</dbReference>
<name>A0ABY0ID92_9BACT</name>
<protein>
    <submittedName>
        <fullName evidence="4">PilZ domain-containing protein</fullName>
    </submittedName>
</protein>
<evidence type="ECO:0000259" key="3">
    <source>
        <dbReference type="Pfam" id="PF07238"/>
    </source>
</evidence>
<keyword evidence="2" id="KW-0472">Membrane</keyword>
<dbReference type="RefSeq" id="WP_115363207.1">
    <property type="nucleotide sequence ID" value="NZ_QDKL01000003.1"/>
</dbReference>
<feature type="transmembrane region" description="Helical" evidence="2">
    <location>
        <begin position="96"/>
        <end position="115"/>
    </location>
</feature>
<feature type="domain" description="PilZ" evidence="3">
    <location>
        <begin position="135"/>
        <end position="230"/>
    </location>
</feature>
<feature type="transmembrane region" description="Helical" evidence="2">
    <location>
        <begin position="40"/>
        <end position="61"/>
    </location>
</feature>
<dbReference type="EMBL" id="QDKL01000003">
    <property type="protein sequence ID" value="RZF20921.1"/>
    <property type="molecule type" value="Genomic_DNA"/>
</dbReference>
<reference evidence="5" key="1">
    <citation type="journal article" date="2019" name="Int. J. Syst. Evol. Microbiol.">
        <title>Halobacteriovorax valvorus sp. nov., a novel prokaryotic predator isolated from coastal seawater of China.</title>
        <authorList>
            <person name="Chen M.-X."/>
        </authorList>
    </citation>
    <scope>NUCLEOTIDE SEQUENCE [LARGE SCALE GENOMIC DNA]</scope>
    <source>
        <strain evidence="5">BL9</strain>
    </source>
</reference>
<evidence type="ECO:0000256" key="2">
    <source>
        <dbReference type="SAM" id="Phobius"/>
    </source>
</evidence>
<evidence type="ECO:0000313" key="4">
    <source>
        <dbReference type="EMBL" id="RZF20921.1"/>
    </source>
</evidence>
<organism evidence="4 5">
    <name type="scientific">Halobacteriovorax vibrionivorans</name>
    <dbReference type="NCBI Taxonomy" id="2152716"/>
    <lineage>
        <taxon>Bacteria</taxon>
        <taxon>Pseudomonadati</taxon>
        <taxon>Bdellovibrionota</taxon>
        <taxon>Bacteriovoracia</taxon>
        <taxon>Bacteriovoracales</taxon>
        <taxon>Halobacteriovoraceae</taxon>
        <taxon>Halobacteriovorax</taxon>
    </lineage>
</organism>
<keyword evidence="2" id="KW-0812">Transmembrane</keyword>
<dbReference type="InterPro" id="IPR009875">
    <property type="entry name" value="PilZ_domain"/>
</dbReference>
<dbReference type="Pfam" id="PF07238">
    <property type="entry name" value="PilZ"/>
    <property type="match status" value="1"/>
</dbReference>
<evidence type="ECO:0000256" key="1">
    <source>
        <dbReference type="SAM" id="Coils"/>
    </source>
</evidence>
<accession>A0ABY0ID92</accession>
<proteinExistence type="predicted"/>
<dbReference type="Proteomes" id="UP000443582">
    <property type="component" value="Unassembled WGS sequence"/>
</dbReference>
<keyword evidence="1" id="KW-0175">Coiled coil</keyword>
<evidence type="ECO:0000313" key="5">
    <source>
        <dbReference type="Proteomes" id="UP000443582"/>
    </source>
</evidence>
<sequence>MKIKPLIFNVYAFVFLAIAVSIPVQVMFLYGYNATDIGAIWSKMTFFNLMVMASCCINAYFSFTAQNDIKWSFPLSIGFVCLNNSIVLVYGNDFEAATVILSTFAYILMTSYFILSQDTNVINSPAAQWWKTALRYKAPLPTKVSSTDIPINLGNTFDISRTGAYISYNVPTQKDIFSCGDVFTFNIGEELELKAKVVRKSMAVGRYPEGMGVQFIDLGVSERIQLEKLLNSLRDSVEEENKEYQQFNKAA</sequence>
<feature type="transmembrane region" description="Helical" evidence="2">
    <location>
        <begin position="7"/>
        <end position="28"/>
    </location>
</feature>
<feature type="coiled-coil region" evidence="1">
    <location>
        <begin position="223"/>
        <end position="250"/>
    </location>
</feature>
<keyword evidence="2" id="KW-1133">Transmembrane helix</keyword>
<comment type="caution">
    <text evidence="4">The sequence shown here is derived from an EMBL/GenBank/DDBJ whole genome shotgun (WGS) entry which is preliminary data.</text>
</comment>